<accession>A0A6J5PIP8</accession>
<protein>
    <submittedName>
        <fullName evidence="1">Uncharacterized protein</fullName>
    </submittedName>
</protein>
<name>A0A6J5PIP8_9CAUD</name>
<dbReference type="EMBL" id="LR797040">
    <property type="protein sequence ID" value="CAB4182965.1"/>
    <property type="molecule type" value="Genomic_DNA"/>
</dbReference>
<gene>
    <name evidence="2" type="ORF">UFOVP1087_32</name>
    <name evidence="3" type="ORF">UFOVP1534_13</name>
    <name evidence="1" type="ORF">UFOVP910_2</name>
</gene>
<evidence type="ECO:0000313" key="1">
    <source>
        <dbReference type="EMBL" id="CAB4169826.1"/>
    </source>
</evidence>
<sequence length="105" mass="11950">MNTKTNLKQGTVLHDADWAIDEDVGGLFVKKQQYISDEFLTANAESRFESKAPSKDYHRFASVPVVVVEQWLKQGFDVYKESPKAIVKRLRAENLDAFLTSNKSL</sequence>
<dbReference type="EMBL" id="LR798386">
    <property type="protein sequence ID" value="CAB5228194.1"/>
    <property type="molecule type" value="Genomic_DNA"/>
</dbReference>
<proteinExistence type="predicted"/>
<dbReference type="EMBL" id="LR796849">
    <property type="protein sequence ID" value="CAB4169826.1"/>
    <property type="molecule type" value="Genomic_DNA"/>
</dbReference>
<evidence type="ECO:0000313" key="3">
    <source>
        <dbReference type="EMBL" id="CAB5228194.1"/>
    </source>
</evidence>
<organism evidence="1">
    <name type="scientific">uncultured Caudovirales phage</name>
    <dbReference type="NCBI Taxonomy" id="2100421"/>
    <lineage>
        <taxon>Viruses</taxon>
        <taxon>Duplodnaviria</taxon>
        <taxon>Heunggongvirae</taxon>
        <taxon>Uroviricota</taxon>
        <taxon>Caudoviricetes</taxon>
        <taxon>Peduoviridae</taxon>
        <taxon>Maltschvirus</taxon>
        <taxon>Maltschvirus maltsch</taxon>
    </lineage>
</organism>
<evidence type="ECO:0000313" key="2">
    <source>
        <dbReference type="EMBL" id="CAB4182965.1"/>
    </source>
</evidence>
<reference evidence="1" key="1">
    <citation type="submission" date="2020-05" db="EMBL/GenBank/DDBJ databases">
        <authorList>
            <person name="Chiriac C."/>
            <person name="Salcher M."/>
            <person name="Ghai R."/>
            <person name="Kavagutti S V."/>
        </authorList>
    </citation>
    <scope>NUCLEOTIDE SEQUENCE</scope>
</reference>